<keyword evidence="2" id="KW-1185">Reference proteome</keyword>
<proteinExistence type="predicted"/>
<evidence type="ECO:0000313" key="1">
    <source>
        <dbReference type="EMBL" id="MBB4987462.1"/>
    </source>
</evidence>
<dbReference type="EMBL" id="JACHJY010000023">
    <property type="protein sequence ID" value="MBB4987462.1"/>
    <property type="molecule type" value="Genomic_DNA"/>
</dbReference>
<reference evidence="1 2" key="1">
    <citation type="submission" date="2020-08" db="EMBL/GenBank/DDBJ databases">
        <title>Genomic Encyclopedia of Type Strains, Phase III (KMG-III): the genomes of soil and plant-associated and newly described type strains.</title>
        <authorList>
            <person name="Whitman W."/>
        </authorList>
    </citation>
    <scope>NUCLEOTIDE SEQUENCE [LARGE SCALE GENOMIC DNA]</scope>
    <source>
        <strain evidence="1 2">SFB5A</strain>
    </source>
</reference>
<dbReference type="RefSeq" id="WP_184933248.1">
    <property type="nucleotide sequence ID" value="NZ_JACHJY010000023.1"/>
</dbReference>
<gene>
    <name evidence="1" type="ORF">GGE06_008435</name>
</gene>
<comment type="caution">
    <text evidence="1">The sequence shown here is derived from an EMBL/GenBank/DDBJ whole genome shotgun (WGS) entry which is preliminary data.</text>
</comment>
<accession>A0A7W7UB62</accession>
<name>A0A7W7UB62_9ACTN</name>
<dbReference type="AlphaFoldDB" id="A0A7W7UB62"/>
<organism evidence="1 2">
    <name type="scientific">Streptomyces nymphaeiformis</name>
    <dbReference type="NCBI Taxonomy" id="2663842"/>
    <lineage>
        <taxon>Bacteria</taxon>
        <taxon>Bacillati</taxon>
        <taxon>Actinomycetota</taxon>
        <taxon>Actinomycetes</taxon>
        <taxon>Kitasatosporales</taxon>
        <taxon>Streptomycetaceae</taxon>
        <taxon>Streptomyces</taxon>
    </lineage>
</organism>
<sequence length="80" mass="8938">MPLSPNYTVAEAAELLRCKERYLEDNLSRLPHQKIGIAVAFDDEDLAAIKDMHRVRPQRATADVAPRTLAQIRPKGARAS</sequence>
<dbReference type="Proteomes" id="UP000582643">
    <property type="component" value="Unassembled WGS sequence"/>
</dbReference>
<protein>
    <submittedName>
        <fullName evidence="1">Uncharacterized protein</fullName>
    </submittedName>
</protein>
<evidence type="ECO:0000313" key="2">
    <source>
        <dbReference type="Proteomes" id="UP000582643"/>
    </source>
</evidence>